<keyword evidence="1" id="KW-0012">Acyltransferase</keyword>
<evidence type="ECO:0000313" key="1">
    <source>
        <dbReference type="EMBL" id="KNF10141.1"/>
    </source>
</evidence>
<dbReference type="Proteomes" id="UP000037267">
    <property type="component" value="Unassembled WGS sequence"/>
</dbReference>
<comment type="caution">
    <text evidence="1">The sequence shown here is derived from an EMBL/GenBank/DDBJ whole genome shotgun (WGS) entry which is preliminary data.</text>
</comment>
<dbReference type="EMBL" id="LGSS01000001">
    <property type="protein sequence ID" value="KNF10141.1"/>
    <property type="molecule type" value="Genomic_DNA"/>
</dbReference>
<dbReference type="STRING" id="1503.CLPU_1c03060"/>
<dbReference type="InterPro" id="IPR003386">
    <property type="entry name" value="LACT/PDAT_acylTrfase"/>
</dbReference>
<evidence type="ECO:0000313" key="2">
    <source>
        <dbReference type="Proteomes" id="UP000037267"/>
    </source>
</evidence>
<dbReference type="GO" id="GO:0006629">
    <property type="term" value="P:lipid metabolic process"/>
    <property type="evidence" value="ECO:0007669"/>
    <property type="project" value="InterPro"/>
</dbReference>
<proteinExistence type="predicted"/>
<dbReference type="GO" id="GO:0008374">
    <property type="term" value="F:O-acyltransferase activity"/>
    <property type="evidence" value="ECO:0007669"/>
    <property type="project" value="InterPro"/>
</dbReference>
<organism evidence="1 2">
    <name type="scientific">Gottschalkia purinilytica</name>
    <name type="common">Clostridium purinilyticum</name>
    <dbReference type="NCBI Taxonomy" id="1503"/>
    <lineage>
        <taxon>Bacteria</taxon>
        <taxon>Bacillati</taxon>
        <taxon>Bacillota</taxon>
        <taxon>Tissierellia</taxon>
        <taxon>Tissierellales</taxon>
        <taxon>Gottschalkiaceae</taxon>
        <taxon>Gottschalkia</taxon>
    </lineage>
</organism>
<accession>A0A0L0WFD2</accession>
<dbReference type="InterPro" id="IPR029058">
    <property type="entry name" value="AB_hydrolase_fold"/>
</dbReference>
<dbReference type="Pfam" id="PF02450">
    <property type="entry name" value="LCAT"/>
    <property type="match status" value="1"/>
</dbReference>
<sequence>MYMGFIKRLLLKKDDTPIVFIPGIMGSLGESILPGTGGYDFGLSEFVYRPMINMLERMGYKEEENLFIAYYNWRESNAYSAENYLIPMIEKAKKVTRKNKVNIISHSMGGIVTRYYIQSDNYKKDINKFIMIATPNYGSVNAYYFWSGGHLPYEDVERNIFYKLLKLGFLFIFKLKNREKSDIKLIRKMVPSVKELLPTYEYGDYLFIEDKEKNKKYVDIYEMAEKNEFLNSLNKGKGTFKNKGIKNYIIIGTGVETDTHICIREPKQNREKWKDGKPIYAIKTTLGDGTVTCDSANFYGKKIYINSSHTDILYDCKYPLSDILNTSIPETTDILEYMSYNTIYSMILINISKVEIKHSDDYIIATEHENFKSEKVVIRRIDENVYWIMIRIKDDKANISFNSIKNGEGNIILFKGDKDKGTISKENINIKSKMSLSLE</sequence>
<keyword evidence="1" id="KW-0808">Transferase</keyword>
<dbReference type="Gene3D" id="3.40.50.1820">
    <property type="entry name" value="alpha/beta hydrolase"/>
    <property type="match status" value="1"/>
</dbReference>
<reference evidence="2" key="1">
    <citation type="submission" date="2015-07" db="EMBL/GenBank/DDBJ databases">
        <title>Draft genome sequence of the purine-degrading Gottschalkia purinilyticum DSM 1384 (formerly Clostridium purinilyticum).</title>
        <authorList>
            <person name="Poehlein A."/>
            <person name="Schiel-Bengelsdorf B."/>
            <person name="Bengelsdorf F.R."/>
            <person name="Daniel R."/>
            <person name="Duerre P."/>
        </authorList>
    </citation>
    <scope>NUCLEOTIDE SEQUENCE [LARGE SCALE GENOMIC DNA]</scope>
    <source>
        <strain evidence="2">DSM 1384</strain>
    </source>
</reference>
<gene>
    <name evidence="1" type="ORF">CLPU_1c03060</name>
</gene>
<dbReference type="SUPFAM" id="SSF53474">
    <property type="entry name" value="alpha/beta-Hydrolases"/>
    <property type="match status" value="1"/>
</dbReference>
<dbReference type="ESTHER" id="gotpu-a0a0l0wfd2">
    <property type="family name" value="Bacterial_EstLip_FamXIV"/>
</dbReference>
<dbReference type="AlphaFoldDB" id="A0A0L0WFD2"/>
<dbReference type="PANTHER" id="PTHR11440">
    <property type="entry name" value="LECITHIN-CHOLESTEROL ACYLTRANSFERASE-RELATED"/>
    <property type="match status" value="1"/>
</dbReference>
<name>A0A0L0WFD2_GOTPU</name>
<keyword evidence="2" id="KW-1185">Reference proteome</keyword>
<protein>
    <submittedName>
        <fullName evidence="1">Putative lecithin:cholesterol acyltransferase</fullName>
    </submittedName>
</protein>